<evidence type="ECO:0008006" key="4">
    <source>
        <dbReference type="Google" id="ProtNLM"/>
    </source>
</evidence>
<proteinExistence type="predicted"/>
<dbReference type="SUPFAM" id="SSF46894">
    <property type="entry name" value="C-terminal effector domain of the bipartite response regulators"/>
    <property type="match status" value="1"/>
</dbReference>
<evidence type="ECO:0000313" key="3">
    <source>
        <dbReference type="Proteomes" id="UP000038750"/>
    </source>
</evidence>
<sequence length="247" mass="28889">MNRLTIINKIVAYDYNNAIIYNINKPEKSVSLYAPTNECLYILLDQYPNVIPQNYFFEQAWEKQGLTTTNNNFYQHISMIRRAFEVVGLNGDIILTLPRRGLSLSKDLEITHEEKKKQDKKEEIVIDETSNNATINNSMLRASLWVVVSILIITLFSILLYNKKSPYEKSIENYYHVEDIELCHLFSLSEGYDVSNVKEIIKNEKINCNKVKNLYYTTYPIIKRESLIYCDVLNNTPKNCISYLMIK</sequence>
<feature type="transmembrane region" description="Helical" evidence="1">
    <location>
        <begin position="142"/>
        <end position="161"/>
    </location>
</feature>
<reference evidence="2 3" key="1">
    <citation type="submission" date="2015-03" db="EMBL/GenBank/DDBJ databases">
        <authorList>
            <person name="Murphy D."/>
        </authorList>
    </citation>
    <scope>NUCLEOTIDE SEQUENCE [LARGE SCALE GENOMIC DNA]</scope>
    <source>
        <strain evidence="2 3">BR165/97</strain>
    </source>
</reference>
<keyword evidence="1" id="KW-0472">Membrane</keyword>
<dbReference type="Proteomes" id="UP000038750">
    <property type="component" value="Unassembled WGS sequence"/>
</dbReference>
<dbReference type="InterPro" id="IPR036388">
    <property type="entry name" value="WH-like_DNA-bd_sf"/>
</dbReference>
<accession>A0A0T9N1H5</accession>
<dbReference type="Gene3D" id="1.10.10.10">
    <property type="entry name" value="Winged helix-like DNA-binding domain superfamily/Winged helix DNA-binding domain"/>
    <property type="match status" value="1"/>
</dbReference>
<dbReference type="AlphaFoldDB" id="A0A0T9N1H5"/>
<dbReference type="GO" id="GO:0003677">
    <property type="term" value="F:DNA binding"/>
    <property type="evidence" value="ECO:0007669"/>
    <property type="project" value="InterPro"/>
</dbReference>
<dbReference type="OrthoDB" id="7003224at2"/>
<keyword evidence="1" id="KW-0812">Transmembrane</keyword>
<dbReference type="EMBL" id="CPZJ01000028">
    <property type="protein sequence ID" value="CNG69309.1"/>
    <property type="molecule type" value="Genomic_DNA"/>
</dbReference>
<gene>
    <name evidence="2" type="ORF">ERS008530_04424</name>
</gene>
<name>A0A0T9N1H5_YERIN</name>
<organism evidence="2 3">
    <name type="scientific">Yersinia intermedia</name>
    <dbReference type="NCBI Taxonomy" id="631"/>
    <lineage>
        <taxon>Bacteria</taxon>
        <taxon>Pseudomonadati</taxon>
        <taxon>Pseudomonadota</taxon>
        <taxon>Gammaproteobacteria</taxon>
        <taxon>Enterobacterales</taxon>
        <taxon>Yersiniaceae</taxon>
        <taxon>Yersinia</taxon>
    </lineage>
</organism>
<keyword evidence="1" id="KW-1133">Transmembrane helix</keyword>
<dbReference type="eggNOG" id="COG3710">
    <property type="taxonomic scope" value="Bacteria"/>
</dbReference>
<protein>
    <recommendedName>
        <fullName evidence="4">OmpR/PhoB-type domain-containing protein</fullName>
    </recommendedName>
</protein>
<evidence type="ECO:0000313" key="2">
    <source>
        <dbReference type="EMBL" id="CNG69309.1"/>
    </source>
</evidence>
<dbReference type="InterPro" id="IPR016032">
    <property type="entry name" value="Sig_transdc_resp-reg_C-effctor"/>
</dbReference>
<evidence type="ECO:0000256" key="1">
    <source>
        <dbReference type="SAM" id="Phobius"/>
    </source>
</evidence>
<dbReference type="RefSeq" id="WP_050074717.1">
    <property type="nucleotide sequence ID" value="NZ_CPZJ01000028.1"/>
</dbReference>
<dbReference type="GO" id="GO:0006355">
    <property type="term" value="P:regulation of DNA-templated transcription"/>
    <property type="evidence" value="ECO:0007669"/>
    <property type="project" value="InterPro"/>
</dbReference>